<keyword evidence="9" id="KW-1185">Reference proteome</keyword>
<name>A0AAW0G9Z1_9APHY</name>
<dbReference type="Pfam" id="PF00026">
    <property type="entry name" value="Asp"/>
    <property type="match status" value="1"/>
</dbReference>
<evidence type="ECO:0000256" key="1">
    <source>
        <dbReference type="ARBA" id="ARBA00007447"/>
    </source>
</evidence>
<proteinExistence type="inferred from homology"/>
<evidence type="ECO:0000256" key="4">
    <source>
        <dbReference type="SAM" id="MobiDB-lite"/>
    </source>
</evidence>
<dbReference type="Gene3D" id="2.40.70.10">
    <property type="entry name" value="Acid Proteases"/>
    <property type="match status" value="2"/>
</dbReference>
<dbReference type="AlphaFoldDB" id="A0AAW0G9Z1"/>
<keyword evidence="3" id="KW-0378">Hydrolase</keyword>
<dbReference type="PRINTS" id="PR00792">
    <property type="entry name" value="PEPSIN"/>
</dbReference>
<dbReference type="InterPro" id="IPR021109">
    <property type="entry name" value="Peptidase_aspartic_dom_sf"/>
</dbReference>
<evidence type="ECO:0000256" key="2">
    <source>
        <dbReference type="ARBA" id="ARBA00022750"/>
    </source>
</evidence>
<organism evidence="8 9">
    <name type="scientific">Cerrena zonata</name>
    <dbReference type="NCBI Taxonomy" id="2478898"/>
    <lineage>
        <taxon>Eukaryota</taxon>
        <taxon>Fungi</taxon>
        <taxon>Dikarya</taxon>
        <taxon>Basidiomycota</taxon>
        <taxon>Agaricomycotina</taxon>
        <taxon>Agaricomycetes</taxon>
        <taxon>Polyporales</taxon>
        <taxon>Cerrenaceae</taxon>
        <taxon>Cerrena</taxon>
    </lineage>
</organism>
<dbReference type="SUPFAM" id="SSF50630">
    <property type="entry name" value="Acid proteases"/>
    <property type="match status" value="1"/>
</dbReference>
<feature type="domain" description="Peptidase A1" evidence="7">
    <location>
        <begin position="80"/>
        <end position="412"/>
    </location>
</feature>
<comment type="caution">
    <text evidence="8">The sequence shown here is derived from an EMBL/GenBank/DDBJ whole genome shotgun (WGS) entry which is preliminary data.</text>
</comment>
<evidence type="ECO:0000259" key="7">
    <source>
        <dbReference type="PROSITE" id="PS51767"/>
    </source>
</evidence>
<dbReference type="GO" id="GO:0004190">
    <property type="term" value="F:aspartic-type endopeptidase activity"/>
    <property type="evidence" value="ECO:0007669"/>
    <property type="project" value="UniProtKB-KW"/>
</dbReference>
<keyword evidence="5" id="KW-1133">Transmembrane helix</keyword>
<dbReference type="PANTHER" id="PTHR47966:SF73">
    <property type="entry name" value="PEPTIDASE A1 DOMAIN-CONTAINING PROTEIN"/>
    <property type="match status" value="1"/>
</dbReference>
<evidence type="ECO:0000313" key="8">
    <source>
        <dbReference type="EMBL" id="KAK7690210.1"/>
    </source>
</evidence>
<dbReference type="EMBL" id="JASBNA010000007">
    <property type="protein sequence ID" value="KAK7690210.1"/>
    <property type="molecule type" value="Genomic_DNA"/>
</dbReference>
<dbReference type="PROSITE" id="PS00141">
    <property type="entry name" value="ASP_PROTEASE"/>
    <property type="match status" value="1"/>
</dbReference>
<evidence type="ECO:0000256" key="3">
    <source>
        <dbReference type="RuleBase" id="RU000454"/>
    </source>
</evidence>
<dbReference type="CDD" id="cd05471">
    <property type="entry name" value="pepsin_like"/>
    <property type="match status" value="1"/>
</dbReference>
<dbReference type="InterPro" id="IPR034164">
    <property type="entry name" value="Pepsin-like_dom"/>
</dbReference>
<dbReference type="InterPro" id="IPR033121">
    <property type="entry name" value="PEPTIDASE_A1"/>
</dbReference>
<dbReference type="PROSITE" id="PS51767">
    <property type="entry name" value="PEPTIDASE_A1"/>
    <property type="match status" value="1"/>
</dbReference>
<keyword evidence="5" id="KW-0812">Transmembrane</keyword>
<dbReference type="InterPro" id="IPR001969">
    <property type="entry name" value="Aspartic_peptidase_AS"/>
</dbReference>
<dbReference type="GO" id="GO:0006508">
    <property type="term" value="P:proteolysis"/>
    <property type="evidence" value="ECO:0007669"/>
    <property type="project" value="UniProtKB-KW"/>
</dbReference>
<keyword evidence="2 3" id="KW-0064">Aspartyl protease</keyword>
<dbReference type="PANTHER" id="PTHR47966">
    <property type="entry name" value="BETA-SITE APP-CLEAVING ENZYME, ISOFORM A-RELATED"/>
    <property type="match status" value="1"/>
</dbReference>
<accession>A0AAW0G9Z1</accession>
<protein>
    <recommendedName>
        <fullName evidence="7">Peptidase A1 domain-containing protein</fullName>
    </recommendedName>
</protein>
<feature type="chain" id="PRO_5043429704" description="Peptidase A1 domain-containing protein" evidence="6">
    <location>
        <begin position="26"/>
        <end position="576"/>
    </location>
</feature>
<reference evidence="8 9" key="1">
    <citation type="submission" date="2022-09" db="EMBL/GenBank/DDBJ databases">
        <authorList>
            <person name="Palmer J.M."/>
        </authorList>
    </citation>
    <scope>NUCLEOTIDE SEQUENCE [LARGE SCALE GENOMIC DNA]</scope>
    <source>
        <strain evidence="8 9">DSM 7382</strain>
    </source>
</reference>
<evidence type="ECO:0000256" key="6">
    <source>
        <dbReference type="SAM" id="SignalP"/>
    </source>
</evidence>
<feature type="region of interest" description="Disordered" evidence="4">
    <location>
        <begin position="37"/>
        <end position="67"/>
    </location>
</feature>
<keyword evidence="6" id="KW-0732">Signal</keyword>
<feature type="signal peptide" evidence="6">
    <location>
        <begin position="1"/>
        <end position="25"/>
    </location>
</feature>
<dbReference type="InterPro" id="IPR001461">
    <property type="entry name" value="Aspartic_peptidase_A1"/>
</dbReference>
<dbReference type="Proteomes" id="UP001385951">
    <property type="component" value="Unassembled WGS sequence"/>
</dbReference>
<keyword evidence="3" id="KW-0645">Protease</keyword>
<sequence length="576" mass="62906">MHCLRFSTISFLSLVLLGSDALVHAAIFNFQVRTPSVADPPTAPPLSRRSRHFARADSNSTSSSSSRGTIPVLNTLNAEYISNITLGGRTIPVLLDTGSSDLWVTGDVPGTKDLGKSVSLSYAVGNAKGDVNTADLTLNGFTVKDQAYLLVKDTSTFSLDIKAQGFEGLIGLGPNTGSTIRDELDDDEAGDSVLSRIFSQNTTTQNYLTLLLDRKGDTTDAFTGQLSVSELVPGFENITTMPKLPVDKVHRLTDADQHWQTFTDNNGVIGPDGQAIAIDSIVPKADDGELVVVFDSGFTLPQVPRKMSDAIYGRVQGAVYDETHGYWTVPCDQLINISFMFGGVEYPIHPLDVSSSDFNILDKNGNPVCVGTFQPITSAFSLLGEYDIILGMSFMRNAYALMDYGNWVPHSKNDRDDPFIQLLPITNKQAAHDDFVKVRMGGVDKTGDSAHALLPADQGQSSPVSSAEKKKMYEEKILSRWPYIFVGCLAFVLIVIGLIIWRCCVRRKRARATAKNAKKLNINTSSSVYVESSYPDFGAHHGGNSTPMKEMHGGHQQQQQYNYDADNYGYYPGKHV</sequence>
<comment type="similarity">
    <text evidence="1 3">Belongs to the peptidase A1 family.</text>
</comment>
<evidence type="ECO:0000256" key="5">
    <source>
        <dbReference type="SAM" id="Phobius"/>
    </source>
</evidence>
<gene>
    <name evidence="8" type="ORF">QCA50_006862</name>
</gene>
<feature type="transmembrane region" description="Helical" evidence="5">
    <location>
        <begin position="481"/>
        <end position="501"/>
    </location>
</feature>
<evidence type="ECO:0000313" key="9">
    <source>
        <dbReference type="Proteomes" id="UP001385951"/>
    </source>
</evidence>
<keyword evidence="5" id="KW-0472">Membrane</keyword>